<name>A0A7C5N0L6_9GAMM</name>
<dbReference type="Pfam" id="PF04055">
    <property type="entry name" value="Radical_SAM"/>
    <property type="match status" value="1"/>
</dbReference>
<dbReference type="InterPro" id="IPR058240">
    <property type="entry name" value="rSAM_sf"/>
</dbReference>
<evidence type="ECO:0000256" key="3">
    <source>
        <dbReference type="ARBA" id="ARBA00022723"/>
    </source>
</evidence>
<dbReference type="GO" id="GO:0046872">
    <property type="term" value="F:metal ion binding"/>
    <property type="evidence" value="ECO:0007669"/>
    <property type="project" value="UniProtKB-KW"/>
</dbReference>
<feature type="non-terminal residue" evidence="7">
    <location>
        <position position="119"/>
    </location>
</feature>
<evidence type="ECO:0000313" key="7">
    <source>
        <dbReference type="EMBL" id="HHH13900.1"/>
    </source>
</evidence>
<feature type="domain" description="Radical SAM core" evidence="6">
    <location>
        <begin position="14"/>
        <end position="102"/>
    </location>
</feature>
<protein>
    <submittedName>
        <fullName evidence="7">Radical SAM protein</fullName>
    </submittedName>
</protein>
<dbReference type="AlphaFoldDB" id="A0A7C5N0L6"/>
<comment type="cofactor">
    <cofactor evidence="1">
        <name>[4Fe-4S] cluster</name>
        <dbReference type="ChEBI" id="CHEBI:49883"/>
    </cofactor>
</comment>
<gene>
    <name evidence="7" type="ORF">ENJ98_06645</name>
</gene>
<proteinExistence type="predicted"/>
<reference evidence="7" key="1">
    <citation type="journal article" date="2020" name="mSystems">
        <title>Genome- and Community-Level Interaction Insights into Carbon Utilization and Element Cycling Functions of Hydrothermarchaeota in Hydrothermal Sediment.</title>
        <authorList>
            <person name="Zhou Z."/>
            <person name="Liu Y."/>
            <person name="Xu W."/>
            <person name="Pan J."/>
            <person name="Luo Z.H."/>
            <person name="Li M."/>
        </authorList>
    </citation>
    <scope>NUCLEOTIDE SEQUENCE [LARGE SCALE GENOMIC DNA]</scope>
    <source>
        <strain evidence="7">HyVt-535</strain>
    </source>
</reference>
<comment type="caution">
    <text evidence="7">The sequence shown here is derived from an EMBL/GenBank/DDBJ whole genome shotgun (WGS) entry which is preliminary data.</text>
</comment>
<accession>A0A7C5N0L6</accession>
<dbReference type="GO" id="GO:0003824">
    <property type="term" value="F:catalytic activity"/>
    <property type="evidence" value="ECO:0007669"/>
    <property type="project" value="InterPro"/>
</dbReference>
<dbReference type="NCBIfam" id="TIGR04038">
    <property type="entry name" value="tatD_link_rSAM"/>
    <property type="match status" value="1"/>
</dbReference>
<evidence type="ECO:0000256" key="5">
    <source>
        <dbReference type="ARBA" id="ARBA00023014"/>
    </source>
</evidence>
<dbReference type="GO" id="GO:0051536">
    <property type="term" value="F:iron-sulfur cluster binding"/>
    <property type="evidence" value="ECO:0007669"/>
    <property type="project" value="UniProtKB-KW"/>
</dbReference>
<dbReference type="Proteomes" id="UP000886100">
    <property type="component" value="Unassembled WGS sequence"/>
</dbReference>
<dbReference type="SFLD" id="SFLDS00029">
    <property type="entry name" value="Radical_SAM"/>
    <property type="match status" value="1"/>
</dbReference>
<keyword evidence="4" id="KW-0408">Iron</keyword>
<dbReference type="InterPro" id="IPR013785">
    <property type="entry name" value="Aldolase_TIM"/>
</dbReference>
<organism evidence="7">
    <name type="scientific">Thiolapillus brandeum</name>
    <dbReference type="NCBI Taxonomy" id="1076588"/>
    <lineage>
        <taxon>Bacteria</taxon>
        <taxon>Pseudomonadati</taxon>
        <taxon>Pseudomonadota</taxon>
        <taxon>Gammaproteobacteria</taxon>
        <taxon>Chromatiales</taxon>
        <taxon>Sedimenticolaceae</taxon>
        <taxon>Thiolapillus</taxon>
    </lineage>
</organism>
<evidence type="ECO:0000256" key="4">
    <source>
        <dbReference type="ARBA" id="ARBA00023004"/>
    </source>
</evidence>
<dbReference type="EMBL" id="DROM01000402">
    <property type="protein sequence ID" value="HHH13900.1"/>
    <property type="molecule type" value="Genomic_DNA"/>
</dbReference>
<dbReference type="CDD" id="cd01335">
    <property type="entry name" value="Radical_SAM"/>
    <property type="match status" value="1"/>
</dbReference>
<keyword evidence="3" id="KW-0479">Metal-binding</keyword>
<dbReference type="Gene3D" id="3.20.20.70">
    <property type="entry name" value="Aldolase class I"/>
    <property type="match status" value="1"/>
</dbReference>
<evidence type="ECO:0000259" key="6">
    <source>
        <dbReference type="Pfam" id="PF04055"/>
    </source>
</evidence>
<dbReference type="SUPFAM" id="SSF102114">
    <property type="entry name" value="Radical SAM enzymes"/>
    <property type="match status" value="1"/>
</dbReference>
<keyword evidence="2" id="KW-0949">S-adenosyl-L-methionine</keyword>
<evidence type="ECO:0000256" key="1">
    <source>
        <dbReference type="ARBA" id="ARBA00001966"/>
    </source>
</evidence>
<dbReference type="InterPro" id="IPR023821">
    <property type="entry name" value="rSAM_TatD-assoc"/>
</dbReference>
<evidence type="ECO:0000256" key="2">
    <source>
        <dbReference type="ARBA" id="ARBA00022691"/>
    </source>
</evidence>
<keyword evidence="5" id="KW-0411">Iron-sulfur</keyword>
<dbReference type="InterPro" id="IPR007197">
    <property type="entry name" value="rSAM"/>
</dbReference>
<sequence>MQRIAYPIGNRLYLNITDRCTLVCGFCPKNTDQGPKVHDYDLTLDHRPEVEEIIAAIGDPTDYAEVVFCGFGEPTLRLKVLKAVAGWIKERGGRVRLNTDGLGSLVNKRNILPELEGLV</sequence>